<accession>A0A7J6SWP9</accession>
<proteinExistence type="predicted"/>
<name>A0A7J6SWP9_PEROL</name>
<feature type="region of interest" description="Disordered" evidence="1">
    <location>
        <begin position="54"/>
        <end position="84"/>
    </location>
</feature>
<reference evidence="2 3" key="1">
    <citation type="submission" date="2020-04" db="EMBL/GenBank/DDBJ databases">
        <title>Perkinsus olseni comparative genomics.</title>
        <authorList>
            <person name="Bogema D.R."/>
        </authorList>
    </citation>
    <scope>NUCLEOTIDE SEQUENCE [LARGE SCALE GENOMIC DNA]</scope>
    <source>
        <strain evidence="2">ATCC PRA-205</strain>
    </source>
</reference>
<evidence type="ECO:0000313" key="2">
    <source>
        <dbReference type="EMBL" id="KAF4737233.1"/>
    </source>
</evidence>
<gene>
    <name evidence="2" type="primary">ARFGEF1_5</name>
    <name evidence="2" type="ORF">FOZ62_015978</name>
</gene>
<dbReference type="AlphaFoldDB" id="A0A7J6SWP9"/>
<dbReference type="EMBL" id="JABANM010011718">
    <property type="protein sequence ID" value="KAF4737233.1"/>
    <property type="molecule type" value="Genomic_DNA"/>
</dbReference>
<protein>
    <submittedName>
        <fullName evidence="2">Brefeldin A-inhibited guanine nucleotide-exchange protein 1</fullName>
    </submittedName>
</protein>
<sequence>MREYVRVLVGFAQCREGGLETSMKAMQYLQDCIDYLADPDNQLPPVQMSYQQGLLSGGTPQSSSVALPTTASPGRRETALSAGPQQQPALHWFPVVIGGFKLLWPIAYGRERYVCRSPPWWEFYTPCGSDGKTGK</sequence>
<comment type="caution">
    <text evidence="2">The sequence shown here is derived from an EMBL/GenBank/DDBJ whole genome shotgun (WGS) entry which is preliminary data.</text>
</comment>
<evidence type="ECO:0000256" key="1">
    <source>
        <dbReference type="SAM" id="MobiDB-lite"/>
    </source>
</evidence>
<evidence type="ECO:0000313" key="3">
    <source>
        <dbReference type="Proteomes" id="UP000574390"/>
    </source>
</evidence>
<dbReference type="Proteomes" id="UP000574390">
    <property type="component" value="Unassembled WGS sequence"/>
</dbReference>
<organism evidence="2 3">
    <name type="scientific">Perkinsus olseni</name>
    <name type="common">Perkinsus atlanticus</name>
    <dbReference type="NCBI Taxonomy" id="32597"/>
    <lineage>
        <taxon>Eukaryota</taxon>
        <taxon>Sar</taxon>
        <taxon>Alveolata</taxon>
        <taxon>Perkinsozoa</taxon>
        <taxon>Perkinsea</taxon>
        <taxon>Perkinsida</taxon>
        <taxon>Perkinsidae</taxon>
        <taxon>Perkinsus</taxon>
    </lineage>
</organism>
<feature type="compositionally biased region" description="Polar residues" evidence="1">
    <location>
        <begin position="54"/>
        <end position="72"/>
    </location>
</feature>